<sequence length="476" mass="53098">MVKTRAHHNRPKSHKKPTWAAVTEAGEVARNAAKLRGAAKSRVMKAASVPLPALDDTALARKWSAKREKRFIRNVRYNAQLWHKHAPTYRISGAHIGPLSSRPKPSSEGKIKAQATIDAMAHWESDACSAKFCDNEGQPLAAYFAKRIKRRSAGQRRVGTQAPIYPSGSKAPTALGRTAAAVEEAAAAGHKVLNDGIKDKLIGDALFATQVLHHFCHPEKSRKDGRHDFEDFLMRYRRRPDEAGEECAREEHGQWDFVHDGLTYRFADEHEASERTGVTHLVHAWHMQGHHTKQSPLKPSADMVRNAQVAQAVQWYLSYTRPLALTLQEMFKVSWPEYYEKYRAAFEAGVWVEDDPGPWLGRAIVWKLQVLPHRDGLDGGPTAIFCLGSFTGGECYLPDLRLKLHYRPGDVLIFLSGDLYHAIGEWKPTTGVSTRGVTPGRVGNVFFSPKDSLQALEGQCPRWSKKTAGGVLPRSS</sequence>
<dbReference type="GeneID" id="64667324"/>
<dbReference type="AlphaFoldDB" id="A0AAD4HDY3"/>
<proteinExistence type="predicted"/>
<name>A0AAD4HDY3_9AGAM</name>
<evidence type="ECO:0000313" key="1">
    <source>
        <dbReference type="EMBL" id="KAG1894075.1"/>
    </source>
</evidence>
<reference evidence="1" key="1">
    <citation type="journal article" date="2020" name="New Phytol.">
        <title>Comparative genomics reveals dynamic genome evolution in host specialist ectomycorrhizal fungi.</title>
        <authorList>
            <person name="Lofgren L.A."/>
            <person name="Nguyen N.H."/>
            <person name="Vilgalys R."/>
            <person name="Ruytinx J."/>
            <person name="Liao H.L."/>
            <person name="Branco S."/>
            <person name="Kuo A."/>
            <person name="LaButti K."/>
            <person name="Lipzen A."/>
            <person name="Andreopoulos W."/>
            <person name="Pangilinan J."/>
            <person name="Riley R."/>
            <person name="Hundley H."/>
            <person name="Na H."/>
            <person name="Barry K."/>
            <person name="Grigoriev I.V."/>
            <person name="Stajich J.E."/>
            <person name="Kennedy P.G."/>
        </authorList>
    </citation>
    <scope>NUCLEOTIDE SEQUENCE</scope>
    <source>
        <strain evidence="1">FC203</strain>
    </source>
</reference>
<dbReference type="Proteomes" id="UP001195769">
    <property type="component" value="Unassembled WGS sequence"/>
</dbReference>
<organism evidence="1 2">
    <name type="scientific">Suillus fuscotomentosus</name>
    <dbReference type="NCBI Taxonomy" id="1912939"/>
    <lineage>
        <taxon>Eukaryota</taxon>
        <taxon>Fungi</taxon>
        <taxon>Dikarya</taxon>
        <taxon>Basidiomycota</taxon>
        <taxon>Agaricomycotina</taxon>
        <taxon>Agaricomycetes</taxon>
        <taxon>Agaricomycetidae</taxon>
        <taxon>Boletales</taxon>
        <taxon>Suillineae</taxon>
        <taxon>Suillaceae</taxon>
        <taxon>Suillus</taxon>
    </lineage>
</organism>
<dbReference type="EMBL" id="JABBWK010000085">
    <property type="protein sequence ID" value="KAG1894075.1"/>
    <property type="molecule type" value="Genomic_DNA"/>
</dbReference>
<dbReference type="Gene3D" id="3.60.130.30">
    <property type="match status" value="1"/>
</dbReference>
<evidence type="ECO:0000313" key="2">
    <source>
        <dbReference type="Proteomes" id="UP001195769"/>
    </source>
</evidence>
<keyword evidence="2" id="KW-1185">Reference proteome</keyword>
<protein>
    <submittedName>
        <fullName evidence="1">Uncharacterized protein</fullName>
    </submittedName>
</protein>
<accession>A0AAD4HDY3</accession>
<gene>
    <name evidence="1" type="ORF">F5891DRAFT_737426</name>
</gene>
<dbReference type="RefSeq" id="XP_041219651.1">
    <property type="nucleotide sequence ID" value="XM_041373026.1"/>
</dbReference>
<comment type="caution">
    <text evidence="1">The sequence shown here is derived from an EMBL/GenBank/DDBJ whole genome shotgun (WGS) entry which is preliminary data.</text>
</comment>